<dbReference type="EC" id="2.7.13.3" evidence="2"/>
<dbReference type="PANTHER" id="PTHR43304:SF1">
    <property type="entry name" value="PAC DOMAIN-CONTAINING PROTEIN"/>
    <property type="match status" value="1"/>
</dbReference>
<sequence>MLSVTTERSDFDRAIFDLVPLPMWIYDLDTLRFLAVNKEAIHHYGYSEEEFKQMTIRDIRPQEDIPKLEEAVERTKSRLKKFKKSIFRHQKRDGSIMYVQIKGNTINFNGIQAEIVTATELTELYEKERNLDKAYKELSFSEKRFRSLIENGRDLVAIIDLDGKYKYVAPTSTTVLGMDPEAFVGKSAFEFIYEDDARQVKAQLDKMKVSKSASIGAYRFPDANGDLRWFKTELSNHLNTPLIEGIIANTQEVTAEIKEKIVNDLFTELTLTFAKSISLISSLDQALQRLVLLPKIRVSEIWLVAPDHSELHLVSKSSQQSKFALFHQQTQELTSFKEEDGLAGKVWKEKKVVIWDDLGENKDFLRAEAARAVGLSTGIGLPIMYGDEFLGCIVCFSTSAPENLVETINLLTNVSEKLGPLVKQKVTEEEYRSIFNISSDPLCIIGFDGYIKKCNKAFSQVLGYPTTYLYATPMFELIHPEDRERLEEGFSLLMSGHNTERFSGRFLTSSGDMKWLQWSATVAAESKTLVAVGKDITKQKLAEHALQTAYEQLKTAQKIAKLGYWFRTIDSDVTEWSEEMYKIYECSPSTFIPSLENIKQTLQPKDQHMLEDDPLFHVEPGIIKSFEHEIITLSGKLKWVHQEVRLVTDETGNTIKIEGTIQDITASHQAMDQIKKQNETLCEIAWLQSHSIRAPLTRIMSLIYLSKELDGGGKSTAEIMDLIMDSAKELDAVIAQITVKTNLIHH</sequence>
<gene>
    <name evidence="6" type="ORF">NCTC11343_03550</name>
</gene>
<dbReference type="SUPFAM" id="SSF47384">
    <property type="entry name" value="Homodimeric domain of signal transducing histidine kinase"/>
    <property type="match status" value="1"/>
</dbReference>
<dbReference type="InterPro" id="IPR052162">
    <property type="entry name" value="Sensor_kinase/Photoreceptor"/>
</dbReference>
<dbReference type="PANTHER" id="PTHR43304">
    <property type="entry name" value="PHYTOCHROME-LIKE PROTEIN CPH1"/>
    <property type="match status" value="1"/>
</dbReference>
<dbReference type="InterPro" id="IPR003018">
    <property type="entry name" value="GAF"/>
</dbReference>
<dbReference type="SMART" id="SM00086">
    <property type="entry name" value="PAC"/>
    <property type="match status" value="3"/>
</dbReference>
<dbReference type="InterPro" id="IPR013655">
    <property type="entry name" value="PAS_fold_3"/>
</dbReference>
<evidence type="ECO:0000256" key="4">
    <source>
        <dbReference type="ARBA" id="ARBA00022679"/>
    </source>
</evidence>
<keyword evidence="3" id="KW-0597">Phosphoprotein</keyword>
<dbReference type="AlphaFoldDB" id="A0A2X2J3F5"/>
<dbReference type="RefSeq" id="WP_112375359.1">
    <property type="nucleotide sequence ID" value="NZ_CP069793.1"/>
</dbReference>
<dbReference type="Pfam" id="PF13185">
    <property type="entry name" value="GAF_2"/>
    <property type="match status" value="1"/>
</dbReference>
<dbReference type="Gene3D" id="3.30.450.20">
    <property type="entry name" value="PAS domain"/>
    <property type="match status" value="4"/>
</dbReference>
<comment type="catalytic activity">
    <reaction evidence="1">
        <text>ATP + protein L-histidine = ADP + protein N-phospho-L-histidine.</text>
        <dbReference type="EC" id="2.7.13.3"/>
    </reaction>
</comment>
<organism evidence="6 7">
    <name type="scientific">Sphingobacterium multivorum</name>
    <dbReference type="NCBI Taxonomy" id="28454"/>
    <lineage>
        <taxon>Bacteria</taxon>
        <taxon>Pseudomonadati</taxon>
        <taxon>Bacteroidota</taxon>
        <taxon>Sphingobacteriia</taxon>
        <taxon>Sphingobacteriales</taxon>
        <taxon>Sphingobacteriaceae</taxon>
        <taxon>Sphingobacterium</taxon>
    </lineage>
</organism>
<protein>
    <recommendedName>
        <fullName evidence="2">histidine kinase</fullName>
        <ecNumber evidence="2">2.7.13.3</ecNumber>
    </recommendedName>
</protein>
<dbReference type="PROSITE" id="PS50113">
    <property type="entry name" value="PAC"/>
    <property type="match status" value="1"/>
</dbReference>
<dbReference type="GO" id="GO:0000155">
    <property type="term" value="F:phosphorelay sensor kinase activity"/>
    <property type="evidence" value="ECO:0007669"/>
    <property type="project" value="InterPro"/>
</dbReference>
<evidence type="ECO:0000313" key="7">
    <source>
        <dbReference type="Proteomes" id="UP000251241"/>
    </source>
</evidence>
<evidence type="ECO:0000256" key="5">
    <source>
        <dbReference type="ARBA" id="ARBA00022777"/>
    </source>
</evidence>
<reference evidence="6 7" key="1">
    <citation type="submission" date="2018-06" db="EMBL/GenBank/DDBJ databases">
        <authorList>
            <consortium name="Pathogen Informatics"/>
            <person name="Doyle S."/>
        </authorList>
    </citation>
    <scope>NUCLEOTIDE SEQUENCE [LARGE SCALE GENOMIC DNA]</scope>
    <source>
        <strain evidence="6 7">NCTC11343</strain>
    </source>
</reference>
<dbReference type="InterPro" id="IPR013656">
    <property type="entry name" value="PAS_4"/>
</dbReference>
<dbReference type="EMBL" id="UAUU01000009">
    <property type="protein sequence ID" value="SPZ88548.1"/>
    <property type="molecule type" value="Genomic_DNA"/>
</dbReference>
<dbReference type="InterPro" id="IPR029016">
    <property type="entry name" value="GAF-like_dom_sf"/>
</dbReference>
<dbReference type="NCBIfam" id="TIGR00229">
    <property type="entry name" value="sensory_box"/>
    <property type="match status" value="3"/>
</dbReference>
<dbReference type="Gene3D" id="3.30.450.40">
    <property type="match status" value="1"/>
</dbReference>
<evidence type="ECO:0000256" key="3">
    <source>
        <dbReference type="ARBA" id="ARBA00022553"/>
    </source>
</evidence>
<dbReference type="InterPro" id="IPR035965">
    <property type="entry name" value="PAS-like_dom_sf"/>
</dbReference>
<dbReference type="SMART" id="SM00091">
    <property type="entry name" value="PAS"/>
    <property type="match status" value="4"/>
</dbReference>
<dbReference type="PROSITE" id="PS50112">
    <property type="entry name" value="PAS"/>
    <property type="match status" value="3"/>
</dbReference>
<dbReference type="GeneID" id="97183404"/>
<evidence type="ECO:0000256" key="1">
    <source>
        <dbReference type="ARBA" id="ARBA00000085"/>
    </source>
</evidence>
<dbReference type="InterPro" id="IPR036097">
    <property type="entry name" value="HisK_dim/P_sf"/>
</dbReference>
<proteinExistence type="predicted"/>
<dbReference type="Pfam" id="PF08447">
    <property type="entry name" value="PAS_3"/>
    <property type="match status" value="3"/>
</dbReference>
<dbReference type="InterPro" id="IPR000700">
    <property type="entry name" value="PAS-assoc_C"/>
</dbReference>
<accession>A0A2X2J3F5</accession>
<dbReference type="InterPro" id="IPR000014">
    <property type="entry name" value="PAS"/>
</dbReference>
<keyword evidence="5" id="KW-0418">Kinase</keyword>
<dbReference type="SUPFAM" id="SSF55785">
    <property type="entry name" value="PYP-like sensor domain (PAS domain)"/>
    <property type="match status" value="4"/>
</dbReference>
<evidence type="ECO:0000256" key="2">
    <source>
        <dbReference type="ARBA" id="ARBA00012438"/>
    </source>
</evidence>
<dbReference type="Gene3D" id="2.10.70.100">
    <property type="match status" value="1"/>
</dbReference>
<dbReference type="SUPFAM" id="SSF55781">
    <property type="entry name" value="GAF domain-like"/>
    <property type="match status" value="1"/>
</dbReference>
<name>A0A2X2J3F5_SPHMU</name>
<dbReference type="Proteomes" id="UP000251241">
    <property type="component" value="Unassembled WGS sequence"/>
</dbReference>
<evidence type="ECO:0000313" key="6">
    <source>
        <dbReference type="EMBL" id="SPZ88548.1"/>
    </source>
</evidence>
<dbReference type="CDD" id="cd00130">
    <property type="entry name" value="PAS"/>
    <property type="match status" value="4"/>
</dbReference>
<keyword evidence="4" id="KW-0808">Transferase</keyword>
<dbReference type="Pfam" id="PF08448">
    <property type="entry name" value="PAS_4"/>
    <property type="match status" value="1"/>
</dbReference>
<dbReference type="InterPro" id="IPR001610">
    <property type="entry name" value="PAC"/>
</dbReference>